<proteinExistence type="inferred from homology"/>
<feature type="domain" description="Activator of Hsp90 ATPase homologue 1/2-like C-terminal" evidence="2">
    <location>
        <begin position="23"/>
        <end position="128"/>
    </location>
</feature>
<comment type="caution">
    <text evidence="3">The sequence shown here is derived from an EMBL/GenBank/DDBJ whole genome shotgun (WGS) entry which is preliminary data.</text>
</comment>
<name>A0ABT1ZF96_9MICO</name>
<reference evidence="3 4" key="1">
    <citation type="submission" date="2022-08" db="EMBL/GenBank/DDBJ databases">
        <authorList>
            <person name="Li F."/>
        </authorList>
    </citation>
    <scope>NUCLEOTIDE SEQUENCE [LARGE SCALE GENOMIC DNA]</scope>
    <source>
        <strain evidence="3 4">10F1B-8-1</strain>
    </source>
</reference>
<accession>A0ABT1ZF96</accession>
<keyword evidence="4" id="KW-1185">Reference proteome</keyword>
<evidence type="ECO:0000259" key="2">
    <source>
        <dbReference type="Pfam" id="PF08327"/>
    </source>
</evidence>
<dbReference type="Proteomes" id="UP001205337">
    <property type="component" value="Unassembled WGS sequence"/>
</dbReference>
<protein>
    <submittedName>
        <fullName evidence="3">SRPBCC domain-containing protein</fullName>
    </submittedName>
</protein>
<organism evidence="3 4">
    <name type="scientific">Protaetiibacter mangrovi</name>
    <dbReference type="NCBI Taxonomy" id="2970926"/>
    <lineage>
        <taxon>Bacteria</taxon>
        <taxon>Bacillati</taxon>
        <taxon>Actinomycetota</taxon>
        <taxon>Actinomycetes</taxon>
        <taxon>Micrococcales</taxon>
        <taxon>Microbacteriaceae</taxon>
        <taxon>Protaetiibacter</taxon>
    </lineage>
</organism>
<sequence length="175" mass="18841">MTETTASAHARHETIALSRVLAADPADVYLAFADVALRRRWVRMPGRTVEVAHDFRAGGGERLEAVFTHPDGREERLLSTMRYLALEPGHRLVYGYDSTVDGVVRWTALVTIELTPDGVGGTRLDWTEQVALLVASGDGSADLPHLRGAIALRLNGLAMVLSDGPSLASATPGTR</sequence>
<evidence type="ECO:0000256" key="1">
    <source>
        <dbReference type="ARBA" id="ARBA00006817"/>
    </source>
</evidence>
<dbReference type="Gene3D" id="3.30.530.20">
    <property type="match status" value="1"/>
</dbReference>
<dbReference type="InterPro" id="IPR023393">
    <property type="entry name" value="START-like_dom_sf"/>
</dbReference>
<dbReference type="InterPro" id="IPR013538">
    <property type="entry name" value="ASHA1/2-like_C"/>
</dbReference>
<evidence type="ECO:0000313" key="3">
    <source>
        <dbReference type="EMBL" id="MCS0499395.1"/>
    </source>
</evidence>
<dbReference type="EMBL" id="JANTHX010000005">
    <property type="protein sequence ID" value="MCS0499395.1"/>
    <property type="molecule type" value="Genomic_DNA"/>
</dbReference>
<dbReference type="Pfam" id="PF08327">
    <property type="entry name" value="AHSA1"/>
    <property type="match status" value="1"/>
</dbReference>
<comment type="similarity">
    <text evidence="1">Belongs to the AHA1 family.</text>
</comment>
<dbReference type="SUPFAM" id="SSF55961">
    <property type="entry name" value="Bet v1-like"/>
    <property type="match status" value="1"/>
</dbReference>
<evidence type="ECO:0000313" key="4">
    <source>
        <dbReference type="Proteomes" id="UP001205337"/>
    </source>
</evidence>
<dbReference type="RefSeq" id="WP_258798412.1">
    <property type="nucleotide sequence ID" value="NZ_JANTHX010000005.1"/>
</dbReference>
<gene>
    <name evidence="3" type="ORF">NUH29_07510</name>
</gene>